<accession>A0A1T8VGT4</accession>
<dbReference type="AlphaFoldDB" id="A0A1T8VGT4"/>
<proteinExistence type="predicted"/>
<protein>
    <submittedName>
        <fullName evidence="1">Uncharacterized protein</fullName>
    </submittedName>
</protein>
<sequence length="52" mass="5322">MAGDGTTAGALAHAIGNLAADQIAMLANEISTYQQRVLQFRAVTHPAQGKAA</sequence>
<organism evidence="1 2">
    <name type="scientific">Mycobacteroides abscessus subsp. massiliense</name>
    <dbReference type="NCBI Taxonomy" id="1962118"/>
    <lineage>
        <taxon>Bacteria</taxon>
        <taxon>Bacillati</taxon>
        <taxon>Actinomycetota</taxon>
        <taxon>Actinomycetes</taxon>
        <taxon>Mycobacteriales</taxon>
        <taxon>Mycobacteriaceae</taxon>
        <taxon>Mycobacteroides</taxon>
        <taxon>Mycobacteroides abscessus</taxon>
    </lineage>
</organism>
<dbReference type="Proteomes" id="UP000190074">
    <property type="component" value="Unassembled WGS sequence"/>
</dbReference>
<dbReference type="EMBL" id="FVGW01000028">
    <property type="protein sequence ID" value="SKN04321.1"/>
    <property type="molecule type" value="Genomic_DNA"/>
</dbReference>
<gene>
    <name evidence="1" type="ORF">SAMEA2259716_05828</name>
</gene>
<evidence type="ECO:0000313" key="1">
    <source>
        <dbReference type="EMBL" id="SKN04321.1"/>
    </source>
</evidence>
<evidence type="ECO:0000313" key="2">
    <source>
        <dbReference type="Proteomes" id="UP000190074"/>
    </source>
</evidence>
<name>A0A1T8VGT4_9MYCO</name>
<reference evidence="1 2" key="1">
    <citation type="submission" date="2016-11" db="EMBL/GenBank/DDBJ databases">
        <authorList>
            <consortium name="Pathogen Informatics"/>
        </authorList>
    </citation>
    <scope>NUCLEOTIDE SEQUENCE [LARGE SCALE GENOMIC DNA]</scope>
    <source>
        <strain evidence="1 2">911</strain>
    </source>
</reference>